<comment type="caution">
    <text evidence="1">The sequence shown here is derived from an EMBL/GenBank/DDBJ whole genome shotgun (WGS) entry which is preliminary data.</text>
</comment>
<dbReference type="EMBL" id="VSSQ01000570">
    <property type="protein sequence ID" value="MPL97687.1"/>
    <property type="molecule type" value="Genomic_DNA"/>
</dbReference>
<proteinExistence type="predicted"/>
<accession>A0A644W269</accession>
<reference evidence="1" key="1">
    <citation type="submission" date="2019-08" db="EMBL/GenBank/DDBJ databases">
        <authorList>
            <person name="Kucharzyk K."/>
            <person name="Murdoch R.W."/>
            <person name="Higgins S."/>
            <person name="Loffler F."/>
        </authorList>
    </citation>
    <scope>NUCLEOTIDE SEQUENCE</scope>
</reference>
<name>A0A644W269_9ZZZZ</name>
<dbReference type="AlphaFoldDB" id="A0A644W269"/>
<sequence>MIMNARIITTSYKKQKAIHRIHILKLFILAFMLSSCVKEGHVAYRFELFNATGSPMIVHLSSWGRYSVSVNGLYDSSHKFHEKETIASHSSLIFETQVGFDPDPWQIPLSLTPAWEYVKSIECNGVTIPKEYFSNLENWDLGVANQINGTFTIISLVISPELIEQFSQNNKVKI</sequence>
<protein>
    <submittedName>
        <fullName evidence="1">Uncharacterized protein</fullName>
    </submittedName>
</protein>
<organism evidence="1">
    <name type="scientific">bioreactor metagenome</name>
    <dbReference type="NCBI Taxonomy" id="1076179"/>
    <lineage>
        <taxon>unclassified sequences</taxon>
        <taxon>metagenomes</taxon>
        <taxon>ecological metagenomes</taxon>
    </lineage>
</organism>
<evidence type="ECO:0000313" key="1">
    <source>
        <dbReference type="EMBL" id="MPL97687.1"/>
    </source>
</evidence>
<gene>
    <name evidence="1" type="ORF">SDC9_43880</name>
</gene>